<evidence type="ECO:0000256" key="9">
    <source>
        <dbReference type="SAM" id="MobiDB-lite"/>
    </source>
</evidence>
<evidence type="ECO:0000256" key="7">
    <source>
        <dbReference type="ARBA" id="ARBA00023143"/>
    </source>
</evidence>
<evidence type="ECO:0000313" key="13">
    <source>
        <dbReference type="Proteomes" id="UP000256343"/>
    </source>
</evidence>
<feature type="compositionally biased region" description="Pro residues" evidence="9">
    <location>
        <begin position="256"/>
        <end position="271"/>
    </location>
</feature>
<proteinExistence type="inferred from homology"/>
<feature type="compositionally biased region" description="Low complexity" evidence="9">
    <location>
        <begin position="185"/>
        <end position="194"/>
    </location>
</feature>
<reference evidence="10 13" key="2">
    <citation type="submission" date="2018-07" db="EMBL/GenBank/DDBJ databases">
        <title>Genomic Encyclopedia of Archaeal and Bacterial Type Strains, Phase II (KMG-II): from individual species to whole genera.</title>
        <authorList>
            <person name="Goeker M."/>
        </authorList>
    </citation>
    <scope>NUCLEOTIDE SEQUENCE [LARGE SCALE GENOMIC DNA]</scope>
    <source>
        <strain evidence="10 13">JA575</strain>
    </source>
</reference>
<keyword evidence="11" id="KW-0969">Cilium</keyword>
<evidence type="ECO:0000256" key="2">
    <source>
        <dbReference type="ARBA" id="ARBA00004236"/>
    </source>
</evidence>
<dbReference type="InterPro" id="IPR052205">
    <property type="entry name" value="FliO/MopB"/>
</dbReference>
<dbReference type="AlphaFoldDB" id="A0A336JVR2"/>
<reference evidence="11 12" key="1">
    <citation type="submission" date="2017-08" db="EMBL/GenBank/DDBJ databases">
        <authorList>
            <person name="de Groot N.N."/>
        </authorList>
    </citation>
    <scope>NUCLEOTIDE SEQUENCE [LARGE SCALE GENOMIC DNA]</scope>
    <source>
        <strain evidence="11 12">JA575</strain>
    </source>
</reference>
<dbReference type="OrthoDB" id="8456606at2"/>
<dbReference type="PANTHER" id="PTHR38766:SF1">
    <property type="entry name" value="FLAGELLAR PROTEIN FLIO"/>
    <property type="match status" value="1"/>
</dbReference>
<evidence type="ECO:0000256" key="6">
    <source>
        <dbReference type="ARBA" id="ARBA00023136"/>
    </source>
</evidence>
<keyword evidence="5" id="KW-1133">Transmembrane helix</keyword>
<feature type="compositionally biased region" description="Pro residues" evidence="9">
    <location>
        <begin position="316"/>
        <end position="333"/>
    </location>
</feature>
<evidence type="ECO:0000313" key="11">
    <source>
        <dbReference type="EMBL" id="SSW91744.1"/>
    </source>
</evidence>
<protein>
    <submittedName>
        <fullName evidence="11">Flagellar biosynthesis protein FliO</fullName>
    </submittedName>
</protein>
<name>A0A336JVR2_9BRAD</name>
<feature type="compositionally biased region" description="Low complexity" evidence="9">
    <location>
        <begin position="272"/>
        <end position="297"/>
    </location>
</feature>
<comment type="similarity">
    <text evidence="8">Belongs to the FliO/MopB family.</text>
</comment>
<dbReference type="GO" id="GO:0005886">
    <property type="term" value="C:plasma membrane"/>
    <property type="evidence" value="ECO:0007669"/>
    <property type="project" value="UniProtKB-SubCell"/>
</dbReference>
<dbReference type="InterPro" id="IPR022781">
    <property type="entry name" value="Flagellar_biosynth_FliO"/>
</dbReference>
<evidence type="ECO:0000256" key="1">
    <source>
        <dbReference type="ARBA" id="ARBA00004117"/>
    </source>
</evidence>
<keyword evidence="13" id="KW-1185">Reference proteome</keyword>
<evidence type="ECO:0000256" key="3">
    <source>
        <dbReference type="ARBA" id="ARBA00022475"/>
    </source>
</evidence>
<gene>
    <name evidence="10" type="ORF">BJ125_1142</name>
    <name evidence="11" type="ORF">SAMN05892882_1142</name>
</gene>
<dbReference type="EMBL" id="QRDT01000014">
    <property type="protein sequence ID" value="RED31764.1"/>
    <property type="molecule type" value="Genomic_DNA"/>
</dbReference>
<dbReference type="PANTHER" id="PTHR38766">
    <property type="entry name" value="FLAGELLAR PROTEIN FLIO"/>
    <property type="match status" value="1"/>
</dbReference>
<accession>A0A336JVR2</accession>
<feature type="compositionally biased region" description="Low complexity" evidence="9">
    <location>
        <begin position="334"/>
        <end position="353"/>
    </location>
</feature>
<comment type="subcellular location">
    <subcellularLocation>
        <location evidence="1">Bacterial flagellum basal body</location>
    </subcellularLocation>
    <subcellularLocation>
        <location evidence="2">Cell membrane</location>
    </subcellularLocation>
</comment>
<feature type="compositionally biased region" description="Basic and acidic residues" evidence="9">
    <location>
        <begin position="217"/>
        <end position="243"/>
    </location>
</feature>
<evidence type="ECO:0000256" key="8">
    <source>
        <dbReference type="ARBA" id="ARBA00037937"/>
    </source>
</evidence>
<evidence type="ECO:0000313" key="12">
    <source>
        <dbReference type="Proteomes" id="UP000252631"/>
    </source>
</evidence>
<dbReference type="GO" id="GO:0009425">
    <property type="term" value="C:bacterial-type flagellum basal body"/>
    <property type="evidence" value="ECO:0007669"/>
    <property type="project" value="UniProtKB-SubCell"/>
</dbReference>
<keyword evidence="6" id="KW-0472">Membrane</keyword>
<dbReference type="RefSeq" id="WP_114358770.1">
    <property type="nucleotide sequence ID" value="NZ_QRDT01000014.1"/>
</dbReference>
<dbReference type="Pfam" id="PF04347">
    <property type="entry name" value="FliO"/>
    <property type="match status" value="1"/>
</dbReference>
<dbReference type="Proteomes" id="UP000256343">
    <property type="component" value="Unassembled WGS sequence"/>
</dbReference>
<organism evidence="11 12">
    <name type="scientific">Rhodopseudomonas pentothenatexigens</name>
    <dbReference type="NCBI Taxonomy" id="999699"/>
    <lineage>
        <taxon>Bacteria</taxon>
        <taxon>Pseudomonadati</taxon>
        <taxon>Pseudomonadota</taxon>
        <taxon>Alphaproteobacteria</taxon>
        <taxon>Hyphomicrobiales</taxon>
        <taxon>Nitrobacteraceae</taxon>
        <taxon>Rhodopseudomonas</taxon>
    </lineage>
</organism>
<dbReference type="EMBL" id="UFQQ01000014">
    <property type="protein sequence ID" value="SSW91744.1"/>
    <property type="molecule type" value="Genomic_DNA"/>
</dbReference>
<feature type="region of interest" description="Disordered" evidence="9">
    <location>
        <begin position="91"/>
        <end position="376"/>
    </location>
</feature>
<dbReference type="Proteomes" id="UP000252631">
    <property type="component" value="Unassembled WGS sequence"/>
</dbReference>
<feature type="compositionally biased region" description="Basic and acidic residues" evidence="9">
    <location>
        <begin position="137"/>
        <end position="154"/>
    </location>
</feature>
<keyword evidence="4" id="KW-0812">Transmembrane</keyword>
<evidence type="ECO:0000256" key="4">
    <source>
        <dbReference type="ARBA" id="ARBA00022692"/>
    </source>
</evidence>
<feature type="compositionally biased region" description="Pro residues" evidence="9">
    <location>
        <begin position="120"/>
        <end position="132"/>
    </location>
</feature>
<keyword evidence="7" id="KW-0975">Bacterial flagellum</keyword>
<evidence type="ECO:0000313" key="10">
    <source>
        <dbReference type="EMBL" id="RED31764.1"/>
    </source>
</evidence>
<dbReference type="GO" id="GO:0044781">
    <property type="term" value="P:bacterial-type flagellum organization"/>
    <property type="evidence" value="ECO:0007669"/>
    <property type="project" value="InterPro"/>
</dbReference>
<keyword evidence="11" id="KW-0966">Cell projection</keyword>
<keyword evidence="3" id="KW-1003">Cell membrane</keyword>
<feature type="compositionally biased region" description="Pro residues" evidence="9">
    <location>
        <begin position="165"/>
        <end position="184"/>
    </location>
</feature>
<keyword evidence="11" id="KW-0282">Flagellum</keyword>
<evidence type="ECO:0000256" key="5">
    <source>
        <dbReference type="ARBA" id="ARBA00022989"/>
    </source>
</evidence>
<sequence length="376" mass="40055">MSSQPLMFFLAFLAVLALIGAAAWLVRRFAGNRLGTNASRGRMPRLAVIDAAAVDGRRRLVLVRRDNVEHLLMIGGPSDIVIEPNIVRASPSRDQLPTRGGVEPRLAPPEPGQWDDSAEPPQPELPPIPTRPSRPAFAEEPRRAPPAMPERRPADPFAGLVPEPIARPEPPMPPLPRAEPPMPPMQRAEPPMQRAEPPIMRAEPPIMRADPPIMRPEPPRPEPRIDPVPRPEPRIDPAPRPRAEPAMTRPPRPEPKPAPAPRMERPTPPAPQMSAAPPSAPAAAAPAASASAALSAADQNLAEMATRLEAALRRPPTAPEPAPPVAPEAPSLPPRAAEPAAEEPPAASAAPAAGKTGFESLEDEMAALLGRPKSPS</sequence>